<dbReference type="SUPFAM" id="SSF53850">
    <property type="entry name" value="Periplasmic binding protein-like II"/>
    <property type="match status" value="1"/>
</dbReference>
<keyword evidence="7" id="KW-1185">Reference proteome</keyword>
<dbReference type="KEGG" id="cau:Caur_0325"/>
<dbReference type="InParanoid" id="A9WD07"/>
<dbReference type="AlphaFoldDB" id="A9WD07"/>
<comment type="similarity">
    <text evidence="1">Belongs to the bacterial solute-binding protein 1 family.</text>
</comment>
<feature type="binding site" evidence="4">
    <location>
        <position position="264"/>
    </location>
    <ligand>
        <name>Fe cation</name>
        <dbReference type="ChEBI" id="CHEBI:24875"/>
    </ligand>
</feature>
<keyword evidence="4" id="KW-0479">Metal-binding</keyword>
<dbReference type="RefSeq" id="WP_012256232.1">
    <property type="nucleotide sequence ID" value="NC_010175.1"/>
</dbReference>
<feature type="binding site" evidence="4">
    <location>
        <position position="77"/>
    </location>
    <ligand>
        <name>Fe cation</name>
        <dbReference type="ChEBI" id="CHEBI:24875"/>
    </ligand>
</feature>
<dbReference type="eggNOG" id="COG1840">
    <property type="taxonomic scope" value="Bacteria"/>
</dbReference>
<dbReference type="InterPro" id="IPR026045">
    <property type="entry name" value="Ferric-bd"/>
</dbReference>
<dbReference type="HOGENOM" id="CLU_026974_2_1_0"/>
<feature type="signal peptide" evidence="5">
    <location>
        <begin position="1"/>
        <end position="31"/>
    </location>
</feature>
<organism evidence="6 7">
    <name type="scientific">Chloroflexus aurantiacus (strain ATCC 29366 / DSM 635 / J-10-fl)</name>
    <dbReference type="NCBI Taxonomy" id="324602"/>
    <lineage>
        <taxon>Bacteria</taxon>
        <taxon>Bacillati</taxon>
        <taxon>Chloroflexota</taxon>
        <taxon>Chloroflexia</taxon>
        <taxon>Chloroflexales</taxon>
        <taxon>Chloroflexineae</taxon>
        <taxon>Chloroflexaceae</taxon>
        <taxon>Chloroflexus</taxon>
    </lineage>
</organism>
<accession>A9WD07</accession>
<dbReference type="PANTHER" id="PTHR30006:SF15">
    <property type="entry name" value="IRON-UTILIZATION PERIPLASMIC PROTEIN"/>
    <property type="match status" value="1"/>
</dbReference>
<evidence type="ECO:0000313" key="7">
    <source>
        <dbReference type="Proteomes" id="UP000002008"/>
    </source>
</evidence>
<dbReference type="PATRIC" id="fig|324602.8.peg.376"/>
<proteinExistence type="inferred from homology"/>
<evidence type="ECO:0000256" key="1">
    <source>
        <dbReference type="ARBA" id="ARBA00008520"/>
    </source>
</evidence>
<dbReference type="PANTHER" id="PTHR30006">
    <property type="entry name" value="THIAMINE-BINDING PERIPLASMIC PROTEIN-RELATED"/>
    <property type="match status" value="1"/>
</dbReference>
<dbReference type="Gene3D" id="3.40.190.10">
    <property type="entry name" value="Periplasmic binding protein-like II"/>
    <property type="match status" value="2"/>
</dbReference>
<evidence type="ECO:0000256" key="5">
    <source>
        <dbReference type="SAM" id="SignalP"/>
    </source>
</evidence>
<dbReference type="GO" id="GO:0006826">
    <property type="term" value="P:iron ion transport"/>
    <property type="evidence" value="ECO:0007669"/>
    <property type="project" value="UniProtKB-KW"/>
</dbReference>
<gene>
    <name evidence="6" type="ordered locus">Caur_0325</name>
</gene>
<evidence type="ECO:0000313" key="6">
    <source>
        <dbReference type="EMBL" id="ABY33576.1"/>
    </source>
</evidence>
<evidence type="ECO:0000256" key="4">
    <source>
        <dbReference type="PIRSR" id="PIRSR002825-1"/>
    </source>
</evidence>
<protein>
    <submittedName>
        <fullName evidence="6">Extracellular solute-binding protein family 1</fullName>
    </submittedName>
</protein>
<dbReference type="EMBL" id="CP000909">
    <property type="protein sequence ID" value="ABY33576.1"/>
    <property type="molecule type" value="Genomic_DNA"/>
</dbReference>
<name>A9WD07_CHLAA</name>
<dbReference type="EnsemblBacteria" id="ABY33576">
    <property type="protein sequence ID" value="ABY33576"/>
    <property type="gene ID" value="Caur_0325"/>
</dbReference>
<dbReference type="Proteomes" id="UP000002008">
    <property type="component" value="Chromosome"/>
</dbReference>
<reference evidence="7" key="1">
    <citation type="journal article" date="2011" name="BMC Genomics">
        <title>Complete genome sequence of the filamentous anoxygenic phototrophic bacterium Chloroflexus aurantiacus.</title>
        <authorList>
            <person name="Tang K.H."/>
            <person name="Barry K."/>
            <person name="Chertkov O."/>
            <person name="Dalin E."/>
            <person name="Han C.S."/>
            <person name="Hauser L.J."/>
            <person name="Honchak B.M."/>
            <person name="Karbach L.E."/>
            <person name="Land M.L."/>
            <person name="Lapidus A."/>
            <person name="Larimer F.W."/>
            <person name="Mikhailova N."/>
            <person name="Pitluck S."/>
            <person name="Pierson B.K."/>
            <person name="Blankenship R.E."/>
        </authorList>
    </citation>
    <scope>NUCLEOTIDE SEQUENCE [LARGE SCALE GENOMIC DNA]</scope>
    <source>
        <strain evidence="7">ATCC 29366 / DSM 635 / J-10-fl</strain>
    </source>
</reference>
<keyword evidence="2" id="KW-0406">Ion transport</keyword>
<keyword evidence="2" id="KW-0410">Iron transport</keyword>
<keyword evidence="3 5" id="KW-0732">Signal</keyword>
<dbReference type="PROSITE" id="PS51257">
    <property type="entry name" value="PROKAR_LIPOPROTEIN"/>
    <property type="match status" value="1"/>
</dbReference>
<dbReference type="CDD" id="cd13542">
    <property type="entry name" value="PBP2_FutA1_ilke"/>
    <property type="match status" value="1"/>
</dbReference>
<evidence type="ECO:0000256" key="3">
    <source>
        <dbReference type="ARBA" id="ARBA00022729"/>
    </source>
</evidence>
<keyword evidence="4" id="KW-0408">Iron</keyword>
<sequence>MLFTRRKKAGITLVGFILLVVSLVACTNQSASQTAPQTIRETVVVTQEVPVRETVVVRETVEVPVEEPIVYVYSARHYGQMETAFAEFTKETGIEVRFTFGSDAELRERLKAEGRFTPADVLFTVDAANLWLAAQEGLLRPINSDVLESNIPDYLQDPSNQWYALSLRVRTIAYHPDRVNPEEIATYESLADPKWAGRICWRPSTKSYTQSLVSSLIVHHGYDKAKEIVTGWAQNAKEYIDSDTRILQTIAEGGCDISVVNHYYLARLLSEDANYPVKLLWANQAEQGVHVNASGAGVTTYARHPENAIRLLEWLSTERGQRLFADSNFEYPANPNVAPHELIQQWGDFKRDTLQISEIGSLQADAIKLMNEAGYQ</sequence>
<evidence type="ECO:0000256" key="2">
    <source>
        <dbReference type="ARBA" id="ARBA00022496"/>
    </source>
</evidence>
<dbReference type="STRING" id="324602.Caur_0325"/>
<dbReference type="Pfam" id="PF13416">
    <property type="entry name" value="SBP_bac_8"/>
    <property type="match status" value="1"/>
</dbReference>
<dbReference type="InterPro" id="IPR006059">
    <property type="entry name" value="SBP"/>
</dbReference>
<feature type="chain" id="PRO_5002746274" evidence="5">
    <location>
        <begin position="32"/>
        <end position="376"/>
    </location>
</feature>
<dbReference type="PIRSF" id="PIRSF002825">
    <property type="entry name" value="CfbpA"/>
    <property type="match status" value="1"/>
</dbReference>
<feature type="binding site" evidence="4">
    <location>
        <position position="263"/>
    </location>
    <ligand>
        <name>Fe cation</name>
        <dbReference type="ChEBI" id="CHEBI:24875"/>
    </ligand>
</feature>
<dbReference type="GO" id="GO:0046872">
    <property type="term" value="F:metal ion binding"/>
    <property type="evidence" value="ECO:0007669"/>
    <property type="project" value="UniProtKB-KW"/>
</dbReference>
<keyword evidence="2" id="KW-0813">Transport</keyword>